<dbReference type="SUPFAM" id="SSF69645">
    <property type="entry name" value="Arp2/3 complex subunits"/>
    <property type="match status" value="2"/>
</dbReference>
<reference evidence="7 8" key="1">
    <citation type="journal article" date="2018" name="Genome Biol. Evol.">
        <title>Multiple Roots of Fruiting Body Formation in Amoebozoa.</title>
        <authorList>
            <person name="Hillmann F."/>
            <person name="Forbes G."/>
            <person name="Novohradska S."/>
            <person name="Ferling I."/>
            <person name="Riege K."/>
            <person name="Groth M."/>
            <person name="Westermann M."/>
            <person name="Marz M."/>
            <person name="Spaller T."/>
            <person name="Winckler T."/>
            <person name="Schaap P."/>
            <person name="Glockner G."/>
        </authorList>
    </citation>
    <scope>NUCLEOTIDE SEQUENCE [LARGE SCALE GENOMIC DNA]</scope>
    <source>
        <strain evidence="7 8">Jena</strain>
    </source>
</reference>
<keyword evidence="5 6" id="KW-0206">Cytoskeleton</keyword>
<keyword evidence="3 6" id="KW-0963">Cytoplasm</keyword>
<comment type="similarity">
    <text evidence="2 6">Belongs to the ARPC2 family.</text>
</comment>
<dbReference type="GO" id="GO:0034314">
    <property type="term" value="P:Arp2/3 complex-mediated actin nucleation"/>
    <property type="evidence" value="ECO:0007669"/>
    <property type="project" value="InterPro"/>
</dbReference>
<dbReference type="PANTHER" id="PTHR12058">
    <property type="entry name" value="ARP2/3 COMPLEX 34 KDA SUBUNIT"/>
    <property type="match status" value="1"/>
</dbReference>
<comment type="subunit">
    <text evidence="6">Component of the Arp2/3 complex.</text>
</comment>
<dbReference type="PANTHER" id="PTHR12058:SF0">
    <property type="entry name" value="ACTIN-RELATED PROTEIN 2_3 COMPLEX SUBUNIT 2"/>
    <property type="match status" value="1"/>
</dbReference>
<dbReference type="AlphaFoldDB" id="A0A2P6NTZ0"/>
<dbReference type="STRING" id="1890364.A0A2P6NTZ0"/>
<dbReference type="EMBL" id="MDYQ01000020">
    <property type="protein sequence ID" value="PRP87390.1"/>
    <property type="molecule type" value="Genomic_DNA"/>
</dbReference>
<evidence type="ECO:0000256" key="3">
    <source>
        <dbReference type="ARBA" id="ARBA00022490"/>
    </source>
</evidence>
<evidence type="ECO:0000256" key="2">
    <source>
        <dbReference type="ARBA" id="ARBA00007192"/>
    </source>
</evidence>
<comment type="caution">
    <text evidence="7">The sequence shown here is derived from an EMBL/GenBank/DDBJ whole genome shotgun (WGS) entry which is preliminary data.</text>
</comment>
<evidence type="ECO:0000256" key="5">
    <source>
        <dbReference type="ARBA" id="ARBA00023212"/>
    </source>
</evidence>
<evidence type="ECO:0000256" key="6">
    <source>
        <dbReference type="RuleBase" id="RU364015"/>
    </source>
</evidence>
<proteinExistence type="inferred from homology"/>
<gene>
    <name evidence="7" type="ORF">PROFUN_00601</name>
</gene>
<keyword evidence="4 6" id="KW-0009">Actin-binding</keyword>
<dbReference type="OrthoDB" id="148331at2759"/>
<dbReference type="GO" id="GO:0030041">
    <property type="term" value="P:actin filament polymerization"/>
    <property type="evidence" value="ECO:0007669"/>
    <property type="project" value="InterPro"/>
</dbReference>
<dbReference type="GO" id="GO:0005200">
    <property type="term" value="F:structural constituent of cytoskeleton"/>
    <property type="evidence" value="ECO:0007669"/>
    <property type="project" value="TreeGrafter"/>
</dbReference>
<evidence type="ECO:0000256" key="4">
    <source>
        <dbReference type="ARBA" id="ARBA00023203"/>
    </source>
</evidence>
<dbReference type="Pfam" id="PF04045">
    <property type="entry name" value="P34-Arc"/>
    <property type="match status" value="1"/>
</dbReference>
<dbReference type="InterPro" id="IPR034666">
    <property type="entry name" value="ARPC2/4"/>
</dbReference>
<protein>
    <recommendedName>
        <fullName evidence="6">Arp2/3 complex 34 kDa subunit</fullName>
    </recommendedName>
</protein>
<dbReference type="Proteomes" id="UP000241769">
    <property type="component" value="Unassembled WGS sequence"/>
</dbReference>
<dbReference type="InParanoid" id="A0A2P6NTZ0"/>
<comment type="function">
    <text evidence="6">Functions as actin-binding component of the Arp2/3 complex which is involved in regulation of actin polymerization and together with an activating nucleation-promoting factor (NPF) mediates the formation of branched actin networks.</text>
</comment>
<sequence length="366" mass="41145">MSTGETQHSAAFPLDKAFSGCCGARCVLTVVTLLTIHRVEKMILLEYHNKIIEDLLKDRFKEAKEADAKFDAIDMTIADFDAVVFHITTVGETRNLINISISIKCWKELEAQGVSDLLKKIYGPLKVATESGYNATLQINLTAPPADLDKVIHDIALLKRHAFAAPFYKVFADVEAKKGGGPLVEINYRDDEAIYIKPESDRAIVIFSIGFKDVDDIIFAKVFLQEYADARKTMSNAPSVTYSQKEPPLELKGVKNLKTGDSQGYVSFGELERGKALTDAVLFAPHVSGTKKEKTIDNIQTFRNYLHYHIKCSKAFIHTRMRNRVRTFLQILNRARNEVAGEKKTITGRTFKRADDPQTESMDYNI</sequence>
<dbReference type="FunCoup" id="A0A2P6NTZ0">
    <property type="interactions" value="572"/>
</dbReference>
<evidence type="ECO:0000256" key="1">
    <source>
        <dbReference type="ARBA" id="ARBA00004245"/>
    </source>
</evidence>
<name>A0A2P6NTZ0_9EUKA</name>
<evidence type="ECO:0000313" key="8">
    <source>
        <dbReference type="Proteomes" id="UP000241769"/>
    </source>
</evidence>
<comment type="subcellular location">
    <subcellularLocation>
        <location evidence="1 6">Cytoplasm</location>
        <location evidence="1 6">Cytoskeleton</location>
    </subcellularLocation>
</comment>
<organism evidence="7 8">
    <name type="scientific">Planoprotostelium fungivorum</name>
    <dbReference type="NCBI Taxonomy" id="1890364"/>
    <lineage>
        <taxon>Eukaryota</taxon>
        <taxon>Amoebozoa</taxon>
        <taxon>Evosea</taxon>
        <taxon>Variosea</taxon>
        <taxon>Cavosteliida</taxon>
        <taxon>Cavosteliaceae</taxon>
        <taxon>Planoprotostelium</taxon>
    </lineage>
</organism>
<dbReference type="InterPro" id="IPR007188">
    <property type="entry name" value="ARPC2"/>
</dbReference>
<dbReference type="GO" id="GO:0051015">
    <property type="term" value="F:actin filament binding"/>
    <property type="evidence" value="ECO:0007669"/>
    <property type="project" value="TreeGrafter"/>
</dbReference>
<dbReference type="GO" id="GO:0005885">
    <property type="term" value="C:Arp2/3 protein complex"/>
    <property type="evidence" value="ECO:0007669"/>
    <property type="project" value="InterPro"/>
</dbReference>
<keyword evidence="8" id="KW-1185">Reference proteome</keyword>
<evidence type="ECO:0000313" key="7">
    <source>
        <dbReference type="EMBL" id="PRP87390.1"/>
    </source>
</evidence>
<dbReference type="Gene3D" id="3.30.1460.20">
    <property type="match status" value="2"/>
</dbReference>
<accession>A0A2P6NTZ0</accession>